<dbReference type="InterPro" id="IPR008979">
    <property type="entry name" value="Galactose-bd-like_sf"/>
</dbReference>
<evidence type="ECO:0000313" key="3">
    <source>
        <dbReference type="EMBL" id="AIE86748.1"/>
    </source>
</evidence>
<organism evidence="3 4">
    <name type="scientific">Fimbriimonas ginsengisoli Gsoil 348</name>
    <dbReference type="NCBI Taxonomy" id="661478"/>
    <lineage>
        <taxon>Bacteria</taxon>
        <taxon>Bacillati</taxon>
        <taxon>Armatimonadota</taxon>
        <taxon>Fimbriimonadia</taxon>
        <taxon>Fimbriimonadales</taxon>
        <taxon>Fimbriimonadaceae</taxon>
        <taxon>Fimbriimonas</taxon>
    </lineage>
</organism>
<dbReference type="InterPro" id="IPR005674">
    <property type="entry name" value="CocE/Ser_esterase"/>
</dbReference>
<feature type="domain" description="Xaa-Pro dipeptidyl-peptidase C-terminal" evidence="2">
    <location>
        <begin position="516"/>
        <end position="765"/>
    </location>
</feature>
<evidence type="ECO:0000259" key="2">
    <source>
        <dbReference type="SMART" id="SM00939"/>
    </source>
</evidence>
<gene>
    <name evidence="3" type="ORF">OP10G_3380</name>
</gene>
<dbReference type="STRING" id="661478.OP10G_3380"/>
<dbReference type="eggNOG" id="COG2936">
    <property type="taxonomic scope" value="Bacteria"/>
</dbReference>
<protein>
    <submittedName>
        <fullName evidence="3">X-Pro dipeptidyl-peptidase family protein</fullName>
    </submittedName>
</protein>
<dbReference type="PANTHER" id="PTHR43056">
    <property type="entry name" value="PEPTIDASE S9 PROLYL OLIGOPEPTIDASE"/>
    <property type="match status" value="1"/>
</dbReference>
<evidence type="ECO:0000256" key="1">
    <source>
        <dbReference type="ARBA" id="ARBA00022801"/>
    </source>
</evidence>
<keyword evidence="1" id="KW-0378">Hydrolase</keyword>
<dbReference type="EMBL" id="CP007139">
    <property type="protein sequence ID" value="AIE86748.1"/>
    <property type="molecule type" value="Genomic_DNA"/>
</dbReference>
<dbReference type="InterPro" id="IPR029058">
    <property type="entry name" value="AB_hydrolase_fold"/>
</dbReference>
<dbReference type="Pfam" id="PF08530">
    <property type="entry name" value="PepX_C"/>
    <property type="match status" value="1"/>
</dbReference>
<dbReference type="Gene3D" id="2.60.120.260">
    <property type="entry name" value="Galactose-binding domain-like"/>
    <property type="match status" value="1"/>
</dbReference>
<dbReference type="PANTHER" id="PTHR43056:SF10">
    <property type="entry name" value="COCE_NOND FAMILY, PUTATIVE (AFU_ORTHOLOGUE AFUA_7G00600)-RELATED"/>
    <property type="match status" value="1"/>
</dbReference>
<name>A0A068NT74_FIMGI</name>
<dbReference type="SMART" id="SM00939">
    <property type="entry name" value="PepX_C"/>
    <property type="match status" value="1"/>
</dbReference>
<dbReference type="Proteomes" id="UP000027982">
    <property type="component" value="Chromosome"/>
</dbReference>
<sequence length="771" mass="85452">MTATLLLAASSFAQTGTTVHMTILFNGTPSGENTYTKRADGGFSTVTSLAVGSAKIASKIEGQFVGDKLMSYVVDLVQGPTKVKISVKDGKMTAIPPNGKEVTAPYSPPAVYFGNLHPQLTASLLKAADFDKKETQSITAFLVDSGGPLTPKVTPLQERTFPNGKVRFFRVEFGMATAEFGMSSDGTVVGMDVPGQKLRMVADGWSGIYTDPFATYPELSAPTYKVRHLPTQRMKTRDGVELVQEVYVPEGEGRFPVVFERTPYDRATPAAGADFYVRRGYAYVAQDCRGRTDSGGEWDPFVHELKDGYDALDWIAKQPWCDGNIGMIGGSYDGFVQWAAAASHHPALKCIVPQVSPPLDAMHNLPYDNGIFFLYGDIWWGKIVRNKNSDMSTVLASLPNPNGFKTLPLSKADDATLGYDVPFFDKWLERTSLKDWDGWNFYGELKDVKIPALHISGWWDGDEIGTNMNWEAMRKLGRKNQWLIYGPWTHFFNSSTKLGDTDYGDSAMIDLDTLYIRWFDTWLKHKDVGIDKIPKVQAFVTGANHWVKLPDWPSPAASVRTLFLSSEGPANGLHGKGRLLAKPAAHQKPTEYTYDPSVAVIPPAIMKVDPSKASTKLDRSDGKDLVSFYSDPMVRATAITGPFEVELRFKTSARDTDFIVALLDVDEKGVLRVIGQSGKLRASYIGGFDRPRPLTPGRTYFAKIKPWDTAHEFKPGHRFGLMIAPTGFPMFSRNLGTGEPIKDATRMVKQHNTLFHDSVNPSIIRFRVLWE</sequence>
<dbReference type="AlphaFoldDB" id="A0A068NT74"/>
<dbReference type="InterPro" id="IPR050585">
    <property type="entry name" value="Xaa-Pro_dipeptidyl-ppase/CocE"/>
</dbReference>
<dbReference type="SUPFAM" id="SSF53474">
    <property type="entry name" value="alpha/beta-Hydrolases"/>
    <property type="match status" value="1"/>
</dbReference>
<dbReference type="Pfam" id="PF02129">
    <property type="entry name" value="Peptidase_S15"/>
    <property type="match status" value="1"/>
</dbReference>
<evidence type="ECO:0000313" key="4">
    <source>
        <dbReference type="Proteomes" id="UP000027982"/>
    </source>
</evidence>
<dbReference type="InterPro" id="IPR000383">
    <property type="entry name" value="Xaa-Pro-like_dom"/>
</dbReference>
<dbReference type="NCBIfam" id="TIGR00976">
    <property type="entry name" value="CocE_NonD"/>
    <property type="match status" value="1"/>
</dbReference>
<dbReference type="SUPFAM" id="SSF49785">
    <property type="entry name" value="Galactose-binding domain-like"/>
    <property type="match status" value="1"/>
</dbReference>
<dbReference type="Gene3D" id="1.10.3020.10">
    <property type="entry name" value="alpha-amino acid ester hydrolase ( Helical cap domain)"/>
    <property type="match status" value="1"/>
</dbReference>
<dbReference type="Gene3D" id="3.40.50.1820">
    <property type="entry name" value="alpha/beta hydrolase"/>
    <property type="match status" value="1"/>
</dbReference>
<dbReference type="KEGG" id="fgi:OP10G_3380"/>
<dbReference type="GO" id="GO:0008239">
    <property type="term" value="F:dipeptidyl-peptidase activity"/>
    <property type="evidence" value="ECO:0007669"/>
    <property type="project" value="InterPro"/>
</dbReference>
<reference evidence="3 4" key="1">
    <citation type="journal article" date="2014" name="PLoS ONE">
        <title>The first complete genome sequence of the class fimbriimonadia in the phylum armatimonadetes.</title>
        <authorList>
            <person name="Hu Z.Y."/>
            <person name="Wang Y.Z."/>
            <person name="Im W.T."/>
            <person name="Wang S.Y."/>
            <person name="Zhao G.P."/>
            <person name="Zheng H.J."/>
            <person name="Quan Z.X."/>
        </authorList>
    </citation>
    <scope>NUCLEOTIDE SEQUENCE [LARGE SCALE GENOMIC DNA]</scope>
    <source>
        <strain evidence="3">Gsoil 348</strain>
    </source>
</reference>
<proteinExistence type="predicted"/>
<dbReference type="HOGENOM" id="CLU_362379_0_0_0"/>
<dbReference type="InterPro" id="IPR013736">
    <property type="entry name" value="Xaa-Pro_dipept_C"/>
</dbReference>
<keyword evidence="4" id="KW-1185">Reference proteome</keyword>
<accession>A0A068NT74</accession>